<gene>
    <name evidence="3" type="ORF">BECKH772A_GA0070896_104431</name>
    <name evidence="2" type="ORF">BECKH772B_GA0070898_104451</name>
    <name evidence="1" type="ORF">BECKH772C_GA0070978_101506</name>
</gene>
<evidence type="ECO:0000313" key="3">
    <source>
        <dbReference type="EMBL" id="VFK04649.1"/>
    </source>
</evidence>
<dbReference type="AlphaFoldDB" id="A0A450VGG8"/>
<protein>
    <submittedName>
        <fullName evidence="1">Uncharacterized protein</fullName>
    </submittedName>
</protein>
<organism evidence="1">
    <name type="scientific">Candidatus Kentrum eta</name>
    <dbReference type="NCBI Taxonomy" id="2126337"/>
    <lineage>
        <taxon>Bacteria</taxon>
        <taxon>Pseudomonadati</taxon>
        <taxon>Pseudomonadota</taxon>
        <taxon>Gammaproteobacteria</taxon>
        <taxon>Candidatus Kentrum</taxon>
    </lineage>
</organism>
<dbReference type="EMBL" id="CAADFJ010000150">
    <property type="protein sequence ID" value="VFK03913.1"/>
    <property type="molecule type" value="Genomic_DNA"/>
</dbReference>
<evidence type="ECO:0000313" key="2">
    <source>
        <dbReference type="EMBL" id="VFK04454.1"/>
    </source>
</evidence>
<name>A0A450VGG8_9GAMM</name>
<dbReference type="EMBL" id="CAADFI010000445">
    <property type="protein sequence ID" value="VFK04454.1"/>
    <property type="molecule type" value="Genomic_DNA"/>
</dbReference>
<accession>A0A450VGG8</accession>
<evidence type="ECO:0000313" key="1">
    <source>
        <dbReference type="EMBL" id="VFK03913.1"/>
    </source>
</evidence>
<reference evidence="1" key="1">
    <citation type="submission" date="2019-02" db="EMBL/GenBank/DDBJ databases">
        <authorList>
            <person name="Gruber-Vodicka R. H."/>
            <person name="Seah K. B. B."/>
        </authorList>
    </citation>
    <scope>NUCLEOTIDE SEQUENCE</scope>
    <source>
        <strain evidence="1">BECK_SA2B12</strain>
        <strain evidence="3">BECK_SA2B15</strain>
        <strain evidence="2">BECK_SA2B20</strain>
    </source>
</reference>
<proteinExistence type="predicted"/>
<sequence length="73" mass="7629">MSGFTNTSSGTNVVAEQYICIYVAKKNAKSAMVPMNAVGNSPTESPSKNVLPLQGAVSVSETGSLDNYCSQRP</sequence>
<dbReference type="EMBL" id="CAADFG010000443">
    <property type="protein sequence ID" value="VFK04649.1"/>
    <property type="molecule type" value="Genomic_DNA"/>
</dbReference>